<evidence type="ECO:0000313" key="5">
    <source>
        <dbReference type="EMBL" id="QXQ12577.1"/>
    </source>
</evidence>
<dbReference type="Pfam" id="PF12625">
    <property type="entry name" value="Arabinose_bd"/>
    <property type="match status" value="1"/>
</dbReference>
<dbReference type="InterPro" id="IPR018060">
    <property type="entry name" value="HTH_AraC"/>
</dbReference>
<protein>
    <submittedName>
        <fullName evidence="5">AraC family transcriptional regulator</fullName>
    </submittedName>
</protein>
<sequence>MVEWDVPRSPTSLGIVVELGAELGVPPAVCLRGTGLSAVPYGDSNHEVSARQELTAIGNLLTATNDRAGLGLDVGSRYHLTTYGIWGFALLSSPTLRVAVDLGLRYLDLTFAFSRVVVREPDGAIRLVLDTPDIPARFARFAVERDAAAMMVIQHDLFRAPVPSTAVRFAFPPPDDVQRYAEVFGVVPEFEAAENVVEMSSEYLDLPLPQANAHTGALAQAQCRDLLQRRRTRGGLAGQVCDLIRSEPATPPNAERIAAALHVSSRTLRQRLAAEGTSFRELLDEIREQLAEEMLADGLTVAEIAERLGYAEVSSLSQAFRRWKGVSPRAYRSRSGGG</sequence>
<dbReference type="InterPro" id="IPR032687">
    <property type="entry name" value="AraC-type_N"/>
</dbReference>
<dbReference type="PANTHER" id="PTHR47894">
    <property type="entry name" value="HTH-TYPE TRANSCRIPTIONAL REGULATOR GADX"/>
    <property type="match status" value="1"/>
</dbReference>
<evidence type="ECO:0000256" key="1">
    <source>
        <dbReference type="ARBA" id="ARBA00023015"/>
    </source>
</evidence>
<proteinExistence type="predicted"/>
<dbReference type="EMBL" id="CP079105">
    <property type="protein sequence ID" value="QXQ12577.1"/>
    <property type="molecule type" value="Genomic_DNA"/>
</dbReference>
<evidence type="ECO:0000256" key="3">
    <source>
        <dbReference type="ARBA" id="ARBA00023163"/>
    </source>
</evidence>
<dbReference type="Gene3D" id="1.10.10.60">
    <property type="entry name" value="Homeodomain-like"/>
    <property type="match status" value="1"/>
</dbReference>
<dbReference type="PROSITE" id="PS01124">
    <property type="entry name" value="HTH_ARAC_FAMILY_2"/>
    <property type="match status" value="1"/>
</dbReference>
<keyword evidence="3" id="KW-0804">Transcription</keyword>
<reference evidence="5" key="1">
    <citation type="submission" date="2021-07" db="EMBL/GenBank/DDBJ databases">
        <title>Candidatus Kaistella beijingensis sp. nov. isolated from a municipal wastewater treatment plant is involved in sludge foaming.</title>
        <authorList>
            <person name="Song Y."/>
            <person name="Liu S.-J."/>
        </authorList>
    </citation>
    <scope>NUCLEOTIDE SEQUENCE</scope>
    <source>
        <strain evidence="5">DSM 43998</strain>
    </source>
</reference>
<evidence type="ECO:0000256" key="2">
    <source>
        <dbReference type="ARBA" id="ARBA00023125"/>
    </source>
</evidence>
<dbReference type="PANTHER" id="PTHR47894:SF1">
    <property type="entry name" value="HTH-TYPE TRANSCRIPTIONAL REGULATOR VQSM"/>
    <property type="match status" value="1"/>
</dbReference>
<dbReference type="InterPro" id="IPR009057">
    <property type="entry name" value="Homeodomain-like_sf"/>
</dbReference>
<evidence type="ECO:0000313" key="6">
    <source>
        <dbReference type="Proteomes" id="UP000887023"/>
    </source>
</evidence>
<keyword evidence="6" id="KW-1185">Reference proteome</keyword>
<dbReference type="RefSeq" id="WP_066470946.1">
    <property type="nucleotide sequence ID" value="NZ_CBCRUZ010000017.1"/>
</dbReference>
<feature type="domain" description="HTH araC/xylS-type" evidence="4">
    <location>
        <begin position="238"/>
        <end position="334"/>
    </location>
</feature>
<organism evidence="5 6">
    <name type="scientific">Skermania pinensis</name>
    <dbReference type="NCBI Taxonomy" id="39122"/>
    <lineage>
        <taxon>Bacteria</taxon>
        <taxon>Bacillati</taxon>
        <taxon>Actinomycetota</taxon>
        <taxon>Actinomycetes</taxon>
        <taxon>Mycobacteriales</taxon>
        <taxon>Gordoniaceae</taxon>
        <taxon>Skermania</taxon>
    </lineage>
</organism>
<dbReference type="Pfam" id="PF12833">
    <property type="entry name" value="HTH_18"/>
    <property type="match status" value="1"/>
</dbReference>
<dbReference type="SMART" id="SM00342">
    <property type="entry name" value="HTH_ARAC"/>
    <property type="match status" value="1"/>
</dbReference>
<keyword evidence="2" id="KW-0238">DNA-binding</keyword>
<gene>
    <name evidence="5" type="ORF">KV203_11415</name>
</gene>
<name>A0ABX8S427_9ACTN</name>
<keyword evidence="1" id="KW-0805">Transcription regulation</keyword>
<dbReference type="SUPFAM" id="SSF46689">
    <property type="entry name" value="Homeodomain-like"/>
    <property type="match status" value="1"/>
</dbReference>
<accession>A0ABX8S427</accession>
<dbReference type="Proteomes" id="UP000887023">
    <property type="component" value="Chromosome"/>
</dbReference>
<evidence type="ECO:0000259" key="4">
    <source>
        <dbReference type="PROSITE" id="PS01124"/>
    </source>
</evidence>